<proteinExistence type="predicted"/>
<dbReference type="RefSeq" id="WP_098799582.1">
    <property type="nucleotide sequence ID" value="NZ_CP095550.1"/>
</dbReference>
<dbReference type="EMBL" id="JBHUIK010000002">
    <property type="protein sequence ID" value="MFD2214579.1"/>
    <property type="molecule type" value="Genomic_DNA"/>
</dbReference>
<comment type="caution">
    <text evidence="1">The sequence shown here is derived from an EMBL/GenBank/DDBJ whole genome shotgun (WGS) entry which is preliminary data.</text>
</comment>
<name>A0ABW5C023_9BACI</name>
<reference evidence="2" key="1">
    <citation type="journal article" date="2019" name="Int. J. Syst. Evol. Microbiol.">
        <title>The Global Catalogue of Microorganisms (GCM) 10K type strain sequencing project: providing services to taxonomists for standard genome sequencing and annotation.</title>
        <authorList>
            <consortium name="The Broad Institute Genomics Platform"/>
            <consortium name="The Broad Institute Genome Sequencing Center for Infectious Disease"/>
            <person name="Wu L."/>
            <person name="Ma J."/>
        </authorList>
    </citation>
    <scope>NUCLEOTIDE SEQUENCE [LARGE SCALE GENOMIC DNA]</scope>
    <source>
        <strain evidence="2">CGMCC 1.15474</strain>
    </source>
</reference>
<gene>
    <name evidence="1" type="ORF">ACFSKK_12880</name>
</gene>
<accession>A0ABW5C023</accession>
<evidence type="ECO:0000313" key="2">
    <source>
        <dbReference type="Proteomes" id="UP001597318"/>
    </source>
</evidence>
<protein>
    <submittedName>
        <fullName evidence="1">Uncharacterized protein</fullName>
    </submittedName>
</protein>
<sequence>MSKRKEQVIKVDTLVIHAKEVKVVEDRDKHDDYRDDDRYERRRDPWGMFWGRRPVVDVEEDRDDYKEDDK</sequence>
<evidence type="ECO:0000313" key="1">
    <source>
        <dbReference type="EMBL" id="MFD2214579.1"/>
    </source>
</evidence>
<organism evidence="1 2">
    <name type="scientific">Metabacillus endolithicus</name>
    <dbReference type="NCBI Taxonomy" id="1535204"/>
    <lineage>
        <taxon>Bacteria</taxon>
        <taxon>Bacillati</taxon>
        <taxon>Bacillota</taxon>
        <taxon>Bacilli</taxon>
        <taxon>Bacillales</taxon>
        <taxon>Bacillaceae</taxon>
        <taxon>Metabacillus</taxon>
    </lineage>
</organism>
<dbReference type="Proteomes" id="UP001597318">
    <property type="component" value="Unassembled WGS sequence"/>
</dbReference>
<keyword evidence="2" id="KW-1185">Reference proteome</keyword>